<protein>
    <submittedName>
        <fullName evidence="1">Uncharacterized protein</fullName>
    </submittedName>
</protein>
<organism evidence="1">
    <name type="scientific">marine sediment metagenome</name>
    <dbReference type="NCBI Taxonomy" id="412755"/>
    <lineage>
        <taxon>unclassified sequences</taxon>
        <taxon>metagenomes</taxon>
        <taxon>ecological metagenomes</taxon>
    </lineage>
</organism>
<dbReference type="AlphaFoldDB" id="A0A0F9JMJ2"/>
<name>A0A0F9JMJ2_9ZZZZ</name>
<gene>
    <name evidence="1" type="ORF">LCGC14_1509520</name>
</gene>
<evidence type="ECO:0000313" key="1">
    <source>
        <dbReference type="EMBL" id="KKM63636.1"/>
    </source>
</evidence>
<accession>A0A0F9JMJ2</accession>
<sequence>MREKLAALEHEQWAHWTRYMLDNLTFDNIKRWKVQIDTPYSELTEKEKDSDRIWADKVLDLPAKELAPCEGCKPNQTGYPCWKDGGNCNLTLTLKEVLDGSK</sequence>
<reference evidence="1" key="1">
    <citation type="journal article" date="2015" name="Nature">
        <title>Complex archaea that bridge the gap between prokaryotes and eukaryotes.</title>
        <authorList>
            <person name="Spang A."/>
            <person name="Saw J.H."/>
            <person name="Jorgensen S.L."/>
            <person name="Zaremba-Niedzwiedzka K."/>
            <person name="Martijn J."/>
            <person name="Lind A.E."/>
            <person name="van Eijk R."/>
            <person name="Schleper C."/>
            <person name="Guy L."/>
            <person name="Ettema T.J."/>
        </authorList>
    </citation>
    <scope>NUCLEOTIDE SEQUENCE</scope>
</reference>
<comment type="caution">
    <text evidence="1">The sequence shown here is derived from an EMBL/GenBank/DDBJ whole genome shotgun (WGS) entry which is preliminary data.</text>
</comment>
<dbReference type="EMBL" id="LAZR01011062">
    <property type="protein sequence ID" value="KKM63636.1"/>
    <property type="molecule type" value="Genomic_DNA"/>
</dbReference>
<proteinExistence type="predicted"/>